<evidence type="ECO:0000256" key="1">
    <source>
        <dbReference type="SAM" id="Coils"/>
    </source>
</evidence>
<dbReference type="Proteomes" id="UP001140513">
    <property type="component" value="Unassembled WGS sequence"/>
</dbReference>
<proteinExistence type="predicted"/>
<feature type="coiled-coil region" evidence="1">
    <location>
        <begin position="69"/>
        <end position="96"/>
    </location>
</feature>
<sequence length="304" mass="35460">MTSLRSISSRPQFAKSVQCLWLQADVPTEIDFDEWNEERVRFANAERDCNHYESEGVVKFSKLLVKWKREQDAEKKHQYGEKLEDLQRQMKEDFDEQSKIKLSDDDIQAHWKNYQRLVEDVDIMLEDSTIKDSVISLFENCPKLGGIEFTMGHHIRLSTIKLNKEFQEGLIMPFEEDHPYQKTFETFKALVQTAHHAGFAPKLLRLGGLSHRILLDADVAQHLVDFFKNLELLQWDFACPYILTGTNIPDSGTKFPERPDVQENVFYGSEIRYGDEPDVNAREESVQHDNNDGLDVEIYESNRN</sequence>
<protein>
    <submittedName>
        <fullName evidence="2">Uncharacterized protein</fullName>
    </submittedName>
</protein>
<gene>
    <name evidence="2" type="ORF">N0V89_000098</name>
</gene>
<dbReference type="OrthoDB" id="3892448at2759"/>
<name>A0A9W8XUH9_9PLEO</name>
<dbReference type="AlphaFoldDB" id="A0A9W8XUH9"/>
<evidence type="ECO:0000313" key="2">
    <source>
        <dbReference type="EMBL" id="KAJ4359543.1"/>
    </source>
</evidence>
<comment type="caution">
    <text evidence="2">The sequence shown here is derived from an EMBL/GenBank/DDBJ whole genome shotgun (WGS) entry which is preliminary data.</text>
</comment>
<dbReference type="GeneID" id="80903628"/>
<keyword evidence="1" id="KW-0175">Coiled coil</keyword>
<dbReference type="EMBL" id="JAPEUX010000001">
    <property type="protein sequence ID" value="KAJ4359543.1"/>
    <property type="molecule type" value="Genomic_DNA"/>
</dbReference>
<accession>A0A9W8XUH9</accession>
<evidence type="ECO:0000313" key="3">
    <source>
        <dbReference type="Proteomes" id="UP001140513"/>
    </source>
</evidence>
<reference evidence="2" key="1">
    <citation type="submission" date="2022-10" db="EMBL/GenBank/DDBJ databases">
        <title>Tapping the CABI collections for fungal endophytes: first genome assemblies for Collariella, Neodidymelliopsis, Ascochyta clinopodiicola, Didymella pomorum, Didymosphaeria variabile, Neocosmospora piperis and Neocucurbitaria cava.</title>
        <authorList>
            <person name="Hill R."/>
        </authorList>
    </citation>
    <scope>NUCLEOTIDE SEQUENCE</scope>
    <source>
        <strain evidence="2">IMI 356815</strain>
    </source>
</reference>
<organism evidence="2 3">
    <name type="scientific">Didymosphaeria variabile</name>
    <dbReference type="NCBI Taxonomy" id="1932322"/>
    <lineage>
        <taxon>Eukaryota</taxon>
        <taxon>Fungi</taxon>
        <taxon>Dikarya</taxon>
        <taxon>Ascomycota</taxon>
        <taxon>Pezizomycotina</taxon>
        <taxon>Dothideomycetes</taxon>
        <taxon>Pleosporomycetidae</taxon>
        <taxon>Pleosporales</taxon>
        <taxon>Massarineae</taxon>
        <taxon>Didymosphaeriaceae</taxon>
        <taxon>Didymosphaeria</taxon>
    </lineage>
</organism>
<dbReference type="RefSeq" id="XP_056075745.1">
    <property type="nucleotide sequence ID" value="XM_056208923.1"/>
</dbReference>
<keyword evidence="3" id="KW-1185">Reference proteome</keyword>